<dbReference type="AlphaFoldDB" id="A0A9X0QBK6"/>
<evidence type="ECO:0000313" key="2">
    <source>
        <dbReference type="EMBL" id="MBB5327214.1"/>
    </source>
</evidence>
<evidence type="ECO:0000256" key="1">
    <source>
        <dbReference type="ARBA" id="ARBA00023002"/>
    </source>
</evidence>
<dbReference type="InterPro" id="IPR020904">
    <property type="entry name" value="Sc_DH/Rdtase_CS"/>
</dbReference>
<dbReference type="PANTHER" id="PTHR43157:SF73">
    <property type="entry name" value="WW DOMAIN-CONTAINING OXIDOREDUCTASE-LIKE PROTEIN"/>
    <property type="match status" value="1"/>
</dbReference>
<keyword evidence="1" id="KW-0560">Oxidoreductase</keyword>
<dbReference type="RefSeq" id="WP_260698017.1">
    <property type="nucleotide sequence ID" value="NZ_JACHEB010000002.1"/>
</dbReference>
<dbReference type="NCBIfam" id="NF004846">
    <property type="entry name" value="PRK06197.1"/>
    <property type="match status" value="1"/>
</dbReference>
<keyword evidence="3" id="KW-1185">Reference proteome</keyword>
<sequence length="323" mass="35013">MAGYFESEGDCMAKWSVKDIPSQVGTVAVVTGANSGIGWNTALELAQAGGEVVMTARTAAKGQDAVERVRREVPQAKVRYEQLDLASLRSVREFAKRVSSGGRLDLLVNNAGVMRIPVRQETEDGFEMQMGTNFMGPFALTLLLMPALLKSDAPRVTTVSSGAADMGLKRIRFEDMQWKQGYKPWNAYCQSKLADLMLMTELGRRSEAAGKRVLSNAAHPGFARTNLQTSGVGRELTPVESFLMPFMSHDAAHGALPTLQAATDKNAAQGSYYAPEDFFHLKGDPVLIGLPKPARDGGAARRLWDAAEEMTGVRLVDTMLVTA</sequence>
<reference evidence="2 3" key="1">
    <citation type="submission" date="2020-08" db="EMBL/GenBank/DDBJ databases">
        <title>Genomic Encyclopedia of Type Strains, Phase IV (KMG-V): Genome sequencing to study the core and pangenomes of soil and plant-associated prokaryotes.</title>
        <authorList>
            <person name="Whitman W."/>
        </authorList>
    </citation>
    <scope>NUCLEOTIDE SEQUENCE [LARGE SCALE GENOMIC DNA]</scope>
    <source>
        <strain evidence="2 3">X5P2</strain>
    </source>
</reference>
<comment type="caution">
    <text evidence="2">The sequence shown here is derived from an EMBL/GenBank/DDBJ whole genome shotgun (WGS) entry which is preliminary data.</text>
</comment>
<dbReference type="PANTHER" id="PTHR43157">
    <property type="entry name" value="PHOSPHATIDYLINOSITOL-GLYCAN BIOSYNTHESIS CLASS F PROTEIN-RELATED"/>
    <property type="match status" value="1"/>
</dbReference>
<dbReference type="Pfam" id="PF00106">
    <property type="entry name" value="adh_short"/>
    <property type="match status" value="1"/>
</dbReference>
<dbReference type="Gene3D" id="3.40.50.720">
    <property type="entry name" value="NAD(P)-binding Rossmann-like Domain"/>
    <property type="match status" value="1"/>
</dbReference>
<dbReference type="Proteomes" id="UP000535182">
    <property type="component" value="Unassembled WGS sequence"/>
</dbReference>
<organism evidence="2 3">
    <name type="scientific">Tunturiibacter gelidiferens</name>
    <dbReference type="NCBI Taxonomy" id="3069689"/>
    <lineage>
        <taxon>Bacteria</taxon>
        <taxon>Pseudomonadati</taxon>
        <taxon>Acidobacteriota</taxon>
        <taxon>Terriglobia</taxon>
        <taxon>Terriglobales</taxon>
        <taxon>Acidobacteriaceae</taxon>
        <taxon>Tunturiibacter</taxon>
    </lineage>
</organism>
<accession>A0A9X0QBK6</accession>
<dbReference type="NCBIfam" id="NF004513">
    <property type="entry name" value="PRK05854.1"/>
    <property type="match status" value="1"/>
</dbReference>
<dbReference type="SUPFAM" id="SSF51735">
    <property type="entry name" value="NAD(P)-binding Rossmann-fold domains"/>
    <property type="match status" value="1"/>
</dbReference>
<dbReference type="PRINTS" id="PR00081">
    <property type="entry name" value="GDHRDH"/>
</dbReference>
<proteinExistence type="predicted"/>
<dbReference type="InterPro" id="IPR002347">
    <property type="entry name" value="SDR_fam"/>
</dbReference>
<protein>
    <submittedName>
        <fullName evidence="2">NAD(P)-dependent dehydrogenase (Short-subunit alcohol dehydrogenase family)</fullName>
    </submittedName>
</protein>
<name>A0A9X0QBK6_9BACT</name>
<dbReference type="EMBL" id="JACHEB010000002">
    <property type="protein sequence ID" value="MBB5327214.1"/>
    <property type="molecule type" value="Genomic_DNA"/>
</dbReference>
<dbReference type="PROSITE" id="PS00061">
    <property type="entry name" value="ADH_SHORT"/>
    <property type="match status" value="1"/>
</dbReference>
<gene>
    <name evidence="2" type="ORF">HDF14_000819</name>
</gene>
<dbReference type="GO" id="GO:0016491">
    <property type="term" value="F:oxidoreductase activity"/>
    <property type="evidence" value="ECO:0007669"/>
    <property type="project" value="UniProtKB-KW"/>
</dbReference>
<dbReference type="InterPro" id="IPR036291">
    <property type="entry name" value="NAD(P)-bd_dom_sf"/>
</dbReference>
<evidence type="ECO:0000313" key="3">
    <source>
        <dbReference type="Proteomes" id="UP000535182"/>
    </source>
</evidence>